<organism evidence="2 3">
    <name type="scientific">Agaricus bisporus var. burnettii</name>
    <dbReference type="NCBI Taxonomy" id="192524"/>
    <lineage>
        <taxon>Eukaryota</taxon>
        <taxon>Fungi</taxon>
        <taxon>Dikarya</taxon>
        <taxon>Basidiomycota</taxon>
        <taxon>Agaricomycotina</taxon>
        <taxon>Agaricomycetes</taxon>
        <taxon>Agaricomycetidae</taxon>
        <taxon>Agaricales</taxon>
        <taxon>Agaricineae</taxon>
        <taxon>Agaricaceae</taxon>
        <taxon>Agaricus</taxon>
    </lineage>
</organism>
<proteinExistence type="predicted"/>
<reference evidence="2 3" key="1">
    <citation type="journal article" name="Sci. Rep.">
        <title>Telomere-to-telomere assembled and centromere annotated genomes of the two main subspecies of the button mushroom Agaricus bisporus reveal especially polymorphic chromosome ends.</title>
        <authorList>
            <person name="Sonnenberg A.S.M."/>
            <person name="Sedaghat-Telgerd N."/>
            <person name="Lavrijssen B."/>
            <person name="Ohm R.A."/>
            <person name="Hendrickx P.M."/>
            <person name="Scholtmeijer K."/>
            <person name="Baars J.J.P."/>
            <person name="van Peer A."/>
        </authorList>
    </citation>
    <scope>NUCLEOTIDE SEQUENCE [LARGE SCALE GENOMIC DNA]</scope>
    <source>
        <strain evidence="2 3">H119_p4</strain>
    </source>
</reference>
<evidence type="ECO:0000313" key="3">
    <source>
        <dbReference type="Proteomes" id="UP000629468"/>
    </source>
</evidence>
<evidence type="ECO:0000259" key="1">
    <source>
        <dbReference type="Pfam" id="PF14737"/>
    </source>
</evidence>
<sequence>MNRLAEFLSRIDLGSEAWAHAEYLYRRDLSSTNPHIRVAAPHSSSGMFDLANFTGPSSILSAITVAQPPFPPPQHLLCANVDAEKHRICEKAGTLSCSRCSLVSYCSKDCQRVHCIVVDCRNPLLSENWRPGWVTEHRLPSFLDMGPIAQFERWTLNKFSDGLSLWGNMPAMDILNLMNNEADCTKNLSLAFIGIPPNSLYLLLQLIILAASGDLRHVVRTVNALPSNYSGSLRILLNDKMPPVACRNMVLLLILGTISDEVLAADMALHFWYSAFLPIEYRMRITAKIMECIDGLNESESLLIPLGRLSNLLVGISRKAVIASLMAYFSPSSVSDIQSEYDRVRNTPSCRDFRDRMYVKLRPTHRVAFQDYRHFGIVLPFGAVNVHFNAPNLSLFTPDGTWLQTDYADPLEGWNLDDVIKAGKAHGALPEDIYGCLYFFLSDELRSFHRRLRQFHISFNLYDLDASELSQVIRNGSLTEDNVPASIRFDRIEVSNILDAHYVGLRDVLVHWAPLLTKSTTATILGYFMNWTGLQKDGDATTEECTTSLLMPIWIEKMMAQGYRREDFSQWMATSLESINALYDNSHAFKNFLKNQGLDDILCHTKLKLRGRHVIAPHRPRAPLSGLSNALPEFPNNDAWYYHTQVANLTWTERFVEFAHNGEEADT</sequence>
<dbReference type="EMBL" id="JABXXO010000012">
    <property type="protein sequence ID" value="KAF7762528.1"/>
    <property type="molecule type" value="Genomic_DNA"/>
</dbReference>
<dbReference type="InterPro" id="IPR027974">
    <property type="entry name" value="DUF4470"/>
</dbReference>
<name>A0A8H7C5R0_AGABI</name>
<feature type="domain" description="DUF4470" evidence="1">
    <location>
        <begin position="165"/>
        <end position="277"/>
    </location>
</feature>
<dbReference type="Pfam" id="PF14737">
    <property type="entry name" value="DUF4470"/>
    <property type="match status" value="1"/>
</dbReference>
<gene>
    <name evidence="2" type="ORF">Agabi119p4_9121</name>
</gene>
<dbReference type="Gene3D" id="6.10.140.2220">
    <property type="match status" value="1"/>
</dbReference>
<accession>A0A8H7C5R0</accession>
<evidence type="ECO:0000313" key="2">
    <source>
        <dbReference type="EMBL" id="KAF7762528.1"/>
    </source>
</evidence>
<dbReference type="Proteomes" id="UP000629468">
    <property type="component" value="Unassembled WGS sequence"/>
</dbReference>
<protein>
    <recommendedName>
        <fullName evidence="1">DUF4470 domain-containing protein</fullName>
    </recommendedName>
</protein>
<comment type="caution">
    <text evidence="2">The sequence shown here is derived from an EMBL/GenBank/DDBJ whole genome shotgun (WGS) entry which is preliminary data.</text>
</comment>
<dbReference type="AlphaFoldDB" id="A0A8H7C5R0"/>